<protein>
    <submittedName>
        <fullName evidence="2">DUF5004 domain-containing protein</fullName>
    </submittedName>
</protein>
<evidence type="ECO:0000256" key="1">
    <source>
        <dbReference type="SAM" id="SignalP"/>
    </source>
</evidence>
<organism evidence="2 3">
    <name type="scientific">Flavivirga spongiicola</name>
    <dbReference type="NCBI Taxonomy" id="421621"/>
    <lineage>
        <taxon>Bacteria</taxon>
        <taxon>Pseudomonadati</taxon>
        <taxon>Bacteroidota</taxon>
        <taxon>Flavobacteriia</taxon>
        <taxon>Flavobacteriales</taxon>
        <taxon>Flavobacteriaceae</taxon>
        <taxon>Flavivirga</taxon>
    </lineage>
</organism>
<dbReference type="EMBL" id="JAODOP010000004">
    <property type="protein sequence ID" value="MEF3834532.1"/>
    <property type="molecule type" value="Genomic_DNA"/>
</dbReference>
<evidence type="ECO:0000313" key="3">
    <source>
        <dbReference type="Proteomes" id="UP001337305"/>
    </source>
</evidence>
<sequence length="172" mass="19262">MKNPNALLSSLLAVALLTISCSNDDNNCTEDLTGALSDKETSFAHKWVLSAIVSEKEIDLTDDNEDNPSTNIFDQYSDCEKDAFYDFKNDRSYQFSQGLNASNCNNKQTSSGTWKLTENSLALVSFCNLRIINIEFNTDTTSFSVDDNFIFTDVNDNRINSKTKITYTKVAI</sequence>
<keyword evidence="1" id="KW-0732">Signal</keyword>
<keyword evidence="3" id="KW-1185">Reference proteome</keyword>
<dbReference type="InterPro" id="IPR032168">
    <property type="entry name" value="DUF5004"/>
</dbReference>
<accession>A0ABU7XUX7</accession>
<dbReference type="PROSITE" id="PS51257">
    <property type="entry name" value="PROKAR_LIPOPROTEIN"/>
    <property type="match status" value="1"/>
</dbReference>
<evidence type="ECO:0000313" key="2">
    <source>
        <dbReference type="EMBL" id="MEF3834532.1"/>
    </source>
</evidence>
<feature type="chain" id="PRO_5046827345" evidence="1">
    <location>
        <begin position="25"/>
        <end position="172"/>
    </location>
</feature>
<reference evidence="2 3" key="1">
    <citation type="submission" date="2022-09" db="EMBL/GenBank/DDBJ databases">
        <title>Genome sequencing of Flavivirga sp. MEBiC05379.</title>
        <authorList>
            <person name="Oh H.-M."/>
            <person name="Kwon K.K."/>
            <person name="Park M.J."/>
            <person name="Yang S.-H."/>
        </authorList>
    </citation>
    <scope>NUCLEOTIDE SEQUENCE [LARGE SCALE GENOMIC DNA]</scope>
    <source>
        <strain evidence="2 3">MEBiC05379</strain>
    </source>
</reference>
<dbReference type="Pfam" id="PF16395">
    <property type="entry name" value="DUF5004"/>
    <property type="match status" value="1"/>
</dbReference>
<dbReference type="RefSeq" id="WP_303306855.1">
    <property type="nucleotide sequence ID" value="NZ_JAODOP010000004.1"/>
</dbReference>
<dbReference type="Proteomes" id="UP001337305">
    <property type="component" value="Unassembled WGS sequence"/>
</dbReference>
<gene>
    <name evidence="2" type="ORF">N1F79_15450</name>
</gene>
<proteinExistence type="predicted"/>
<comment type="caution">
    <text evidence="2">The sequence shown here is derived from an EMBL/GenBank/DDBJ whole genome shotgun (WGS) entry which is preliminary data.</text>
</comment>
<feature type="signal peptide" evidence="1">
    <location>
        <begin position="1"/>
        <end position="24"/>
    </location>
</feature>
<name>A0ABU7XUX7_9FLAO</name>